<feature type="compositionally biased region" description="Basic and acidic residues" evidence="7">
    <location>
        <begin position="515"/>
        <end position="525"/>
    </location>
</feature>
<dbReference type="InterPro" id="IPR037619">
    <property type="entry name" value="LIPB1/2_SAM_3rd"/>
</dbReference>
<dbReference type="CDD" id="cd09569">
    <property type="entry name" value="SAM_liprin-beta1_2_repeat3"/>
    <property type="match status" value="1"/>
</dbReference>
<dbReference type="SMART" id="SM00454">
    <property type="entry name" value="SAM"/>
    <property type="match status" value="3"/>
</dbReference>
<accession>A0A8B8SGG1</accession>
<reference evidence="10" key="1">
    <citation type="submission" date="2025-08" db="UniProtKB">
        <authorList>
            <consortium name="RefSeq"/>
        </authorList>
    </citation>
    <scope>IDENTIFICATION</scope>
    <source>
        <tissue evidence="10">Ear skin</tissue>
    </source>
</reference>
<keyword evidence="4 6" id="KW-0175">Coiled coil</keyword>
<dbReference type="InterPro" id="IPR037618">
    <property type="entry name" value="LIPB1/2_SAM_2nd"/>
</dbReference>
<dbReference type="InterPro" id="IPR058914">
    <property type="entry name" value="LIPB1/2_CC"/>
</dbReference>
<dbReference type="PROSITE" id="PS50105">
    <property type="entry name" value="SAM_DOMAIN"/>
    <property type="match status" value="2"/>
</dbReference>
<evidence type="ECO:0000259" key="8">
    <source>
        <dbReference type="PROSITE" id="PS50105"/>
    </source>
</evidence>
<dbReference type="SUPFAM" id="SSF144266">
    <property type="entry name" value="MPN010-like"/>
    <property type="match status" value="1"/>
</dbReference>
<evidence type="ECO:0000313" key="10">
    <source>
        <dbReference type="RefSeq" id="XP_032329316.1"/>
    </source>
</evidence>
<gene>
    <name evidence="10" type="primary">PPFIBP1</name>
</gene>
<dbReference type="InterPro" id="IPR013761">
    <property type="entry name" value="SAM/pointed_sf"/>
</dbReference>
<dbReference type="CDD" id="cd09563">
    <property type="entry name" value="SAM_liprin-beta1_2_repeat1"/>
    <property type="match status" value="1"/>
</dbReference>
<name>A0A8B8SGG1_CAMFR</name>
<dbReference type="GO" id="GO:0005829">
    <property type="term" value="C:cytosol"/>
    <property type="evidence" value="ECO:0007669"/>
    <property type="project" value="UniProtKB-ARBA"/>
</dbReference>
<dbReference type="FunFam" id="1.10.150.50:FF:000005">
    <property type="entry name" value="Liprin-beta-1 isoform 1"/>
    <property type="match status" value="1"/>
</dbReference>
<proteinExistence type="inferred from homology"/>
<dbReference type="FunFam" id="1.10.150.50:FF:000007">
    <property type="entry name" value="Liprin-beta-1 isoform 1"/>
    <property type="match status" value="1"/>
</dbReference>
<evidence type="ECO:0000256" key="6">
    <source>
        <dbReference type="SAM" id="Coils"/>
    </source>
</evidence>
<evidence type="ECO:0000313" key="9">
    <source>
        <dbReference type="Proteomes" id="UP000694856"/>
    </source>
</evidence>
<dbReference type="CTD" id="8496"/>
<dbReference type="Pfam" id="PF07647">
    <property type="entry name" value="SAM_2"/>
    <property type="match status" value="1"/>
</dbReference>
<evidence type="ECO:0000256" key="7">
    <source>
        <dbReference type="SAM" id="MobiDB-lite"/>
    </source>
</evidence>
<dbReference type="Proteomes" id="UP000694856">
    <property type="component" value="Chromosome 34"/>
</dbReference>
<feature type="region of interest" description="Disordered" evidence="7">
    <location>
        <begin position="568"/>
        <end position="603"/>
    </location>
</feature>
<dbReference type="PANTHER" id="PTHR12587:SF16">
    <property type="entry name" value="LIPRIN-BETA-1"/>
    <property type="match status" value="1"/>
</dbReference>
<evidence type="ECO:0000256" key="4">
    <source>
        <dbReference type="ARBA" id="ARBA00023054"/>
    </source>
</evidence>
<feature type="region of interest" description="Disordered" evidence="7">
    <location>
        <begin position="433"/>
        <end position="555"/>
    </location>
</feature>
<evidence type="ECO:0000256" key="2">
    <source>
        <dbReference type="ARBA" id="ARBA00022553"/>
    </source>
</evidence>
<dbReference type="RefSeq" id="XP_032329316.1">
    <property type="nucleotide sequence ID" value="XM_032473425.1"/>
</dbReference>
<dbReference type="FunFam" id="1.10.150.50:FF:000017">
    <property type="entry name" value="Liprin-beta-1 isoform 1"/>
    <property type="match status" value="1"/>
</dbReference>
<sequence>MMSDASDMLAAALEQMDGIIAGSKALEYSNGIFDCQSPTSPFMGSLRALHLVEDLRGVLEVMETDEKEGLRCQIPDSTAETLIEWLQSHMTNGHLPGNGDVYQERLARLENDKESLILQVSVLTDQVEAQGEKIRDLEFCLEEHREKLNATEEMLQQELLSRTSLETQKLDLMAEISNLKLKLTAVEKDRLDYEDRFRDTEGLMQEINDLRLRVSEMDSERLQYEKKLKSTKEELALLKEQLEEKESEVKRLQEKLVCKMKGEGIEILDRDIEVQKMKKAVESLMAANEEKDRKIEDLRQCLNRYKKMQDTAVLAQGQDGDFEDLLPSGSISTLLDAQSFSDLEKNLSPMPGTGSPSRDLLNTSVPEEFHTSILQVSIPSSLPASKGLETLEKAKLPPKPETSLEENDGKIILGSAAETQSCDGLLTSSLQKSSSLGNLKKESSDGEKESIPRPSEDKAPVESSPFGSLPPKAPGHDASVDDNPFGTRKARSSFGRGFFKIKSNKRTASAPNLAETEKETPEHLDLAGVSSRPKDSQASSPFQVSPPSPDSKKKSRGIMKLFGKLRRSQSTTFNPDDMSEPEFKRGGTRATAGPRLGWSRDLGQSNSDLDMPFAKWTKEQVCSWLVEQGLGSYLNSGKHWISSGQTLLQASQQDLEKELGIKHSLHRKKLQLALQALGSEEETNHGKLDFNWVTRWLDDIGLPQYKTQFDEGRVDGRMLHYMTVDDLLSLKVVSVLHHLSIKRAIQVLRINNFEPNCLRRRPSDENSVTPSEVQQWTNHRVMEWLRSVDLAEYAPNLRGSGVHGGLMVLEPRFNVETMAQLLNIPPSKTLLRRHLATHFNLLVGAEAQHQKRDAMELPDYVLLTATAKVKPKKLTFSNFGNLRKKKQEDGEEYVCPMELGQASGGTKKGFKPGLDMHLYDEDDLDRLEQMEDSEGTVRQIGAFSEGINNLTHMLKEDDMFKDFAARSPSASITDEDSNV</sequence>
<dbReference type="Gene3D" id="1.10.150.50">
    <property type="entry name" value="Transcription Factor, Ets-1"/>
    <property type="match status" value="3"/>
</dbReference>
<dbReference type="Pfam" id="PF00536">
    <property type="entry name" value="SAM_1"/>
    <property type="match status" value="2"/>
</dbReference>
<dbReference type="InterPro" id="IPR001660">
    <property type="entry name" value="SAM"/>
</dbReference>
<dbReference type="AlphaFoldDB" id="A0A8B8SGG1"/>
<dbReference type="GO" id="GO:0048786">
    <property type="term" value="C:presynaptic active zone"/>
    <property type="evidence" value="ECO:0007669"/>
    <property type="project" value="TreeGrafter"/>
</dbReference>
<dbReference type="PANTHER" id="PTHR12587">
    <property type="entry name" value="LAR INTERACTING PROTEIN LIP -RELATED PROTEIN"/>
    <property type="match status" value="1"/>
</dbReference>
<evidence type="ECO:0000256" key="5">
    <source>
        <dbReference type="ARBA" id="ARBA00060046"/>
    </source>
</evidence>
<dbReference type="CDD" id="cd09566">
    <property type="entry name" value="SAM_liprin-beta1_2_repeat2"/>
    <property type="match status" value="1"/>
</dbReference>
<feature type="domain" description="SAM" evidence="8">
    <location>
        <begin position="616"/>
        <end position="680"/>
    </location>
</feature>
<dbReference type="InterPro" id="IPR037617">
    <property type="entry name" value="LIPB1/2_SAM_1"/>
</dbReference>
<evidence type="ECO:0000256" key="1">
    <source>
        <dbReference type="ARBA" id="ARBA00007547"/>
    </source>
</evidence>
<dbReference type="GeneID" id="102506795"/>
<dbReference type="Pfam" id="PF26022">
    <property type="entry name" value="CC_Liprin_beta"/>
    <property type="match status" value="1"/>
</dbReference>
<feature type="domain" description="SAM" evidence="8">
    <location>
        <begin position="688"/>
        <end position="751"/>
    </location>
</feature>
<organism evidence="9 10">
    <name type="scientific">Camelus ferus</name>
    <name type="common">Wild bactrian camel</name>
    <name type="synonym">Camelus bactrianus ferus</name>
    <dbReference type="NCBI Taxonomy" id="419612"/>
    <lineage>
        <taxon>Eukaryota</taxon>
        <taxon>Metazoa</taxon>
        <taxon>Chordata</taxon>
        <taxon>Craniata</taxon>
        <taxon>Vertebrata</taxon>
        <taxon>Euteleostomi</taxon>
        <taxon>Mammalia</taxon>
        <taxon>Eutheria</taxon>
        <taxon>Laurasiatheria</taxon>
        <taxon>Artiodactyla</taxon>
        <taxon>Tylopoda</taxon>
        <taxon>Camelidae</taxon>
        <taxon>Camelus</taxon>
    </lineage>
</organism>
<feature type="coiled-coil region" evidence="6">
    <location>
        <begin position="99"/>
        <end position="308"/>
    </location>
</feature>
<comment type="function">
    <text evidence="5">May regulate the disassembly of focal adhesions. Did not bind receptor-like tyrosine phosphatases type 2A.</text>
</comment>
<comment type="similarity">
    <text evidence="1">Belongs to the liprin family. Liprin-beta subfamily.</text>
</comment>
<keyword evidence="3" id="KW-0677">Repeat</keyword>
<evidence type="ECO:0000256" key="3">
    <source>
        <dbReference type="ARBA" id="ARBA00022737"/>
    </source>
</evidence>
<protein>
    <submittedName>
        <fullName evidence="10">Liprin-beta-1 isoform X8</fullName>
    </submittedName>
</protein>
<dbReference type="InterPro" id="IPR029515">
    <property type="entry name" value="Liprin"/>
</dbReference>
<feature type="compositionally biased region" description="Basic and acidic residues" evidence="7">
    <location>
        <begin position="439"/>
        <end position="460"/>
    </location>
</feature>
<dbReference type="GO" id="GO:0007528">
    <property type="term" value="P:neuromuscular junction development"/>
    <property type="evidence" value="ECO:0007669"/>
    <property type="project" value="TreeGrafter"/>
</dbReference>
<keyword evidence="9" id="KW-1185">Reference proteome</keyword>
<dbReference type="SUPFAM" id="SSF47769">
    <property type="entry name" value="SAM/Pointed domain"/>
    <property type="match status" value="3"/>
</dbReference>
<keyword evidence="2" id="KW-0597">Phosphoprotein</keyword>